<comment type="similarity">
    <text evidence="1">Belongs to the C/M/P thioester hydrolase family.</text>
</comment>
<evidence type="ECO:0000259" key="3">
    <source>
        <dbReference type="Pfam" id="PF13622"/>
    </source>
</evidence>
<evidence type="ECO:0000259" key="4">
    <source>
        <dbReference type="Pfam" id="PF20789"/>
    </source>
</evidence>
<evidence type="ECO:0000313" key="5">
    <source>
        <dbReference type="EMBL" id="CAB4662600.1"/>
    </source>
</evidence>
<dbReference type="InterPro" id="IPR049450">
    <property type="entry name" value="ACOT8-like_C"/>
</dbReference>
<dbReference type="Pfam" id="PF20789">
    <property type="entry name" value="4HBT_3C"/>
    <property type="match status" value="1"/>
</dbReference>
<feature type="domain" description="Acyl-CoA thioesterase-like N-terminal HotDog" evidence="3">
    <location>
        <begin position="25"/>
        <end position="99"/>
    </location>
</feature>
<dbReference type="SUPFAM" id="SSF54637">
    <property type="entry name" value="Thioesterase/thiol ester dehydrase-isomerase"/>
    <property type="match status" value="2"/>
</dbReference>
<dbReference type="PANTHER" id="PTHR11066">
    <property type="entry name" value="ACYL-COA THIOESTERASE"/>
    <property type="match status" value="1"/>
</dbReference>
<dbReference type="GO" id="GO:0005782">
    <property type="term" value="C:peroxisomal matrix"/>
    <property type="evidence" value="ECO:0007669"/>
    <property type="project" value="UniProtKB-SubCell"/>
</dbReference>
<protein>
    <submittedName>
        <fullName evidence="5">Unannotated protein</fullName>
    </submittedName>
</protein>
<evidence type="ECO:0000256" key="2">
    <source>
        <dbReference type="ARBA" id="ARBA00022801"/>
    </source>
</evidence>
<feature type="domain" description="Acyl-CoA thioesterase-like C-terminal" evidence="4">
    <location>
        <begin position="131"/>
        <end position="266"/>
    </location>
</feature>
<dbReference type="CDD" id="cd03444">
    <property type="entry name" value="Thioesterase_II_repeat1"/>
    <property type="match status" value="1"/>
</dbReference>
<dbReference type="InterPro" id="IPR029069">
    <property type="entry name" value="HotDog_dom_sf"/>
</dbReference>
<dbReference type="Gene3D" id="2.40.160.210">
    <property type="entry name" value="Acyl-CoA thioesterase, double hotdog domain"/>
    <property type="match status" value="1"/>
</dbReference>
<keyword evidence="2" id="KW-0378">Hydrolase</keyword>
<dbReference type="InterPro" id="IPR042171">
    <property type="entry name" value="Acyl-CoA_hotdog"/>
</dbReference>
<organism evidence="5">
    <name type="scientific">freshwater metagenome</name>
    <dbReference type="NCBI Taxonomy" id="449393"/>
    <lineage>
        <taxon>unclassified sequences</taxon>
        <taxon>metagenomes</taxon>
        <taxon>ecological metagenomes</taxon>
    </lineage>
</organism>
<dbReference type="AlphaFoldDB" id="A0A6J6LL83"/>
<dbReference type="GO" id="GO:0047617">
    <property type="term" value="F:fatty acyl-CoA hydrolase activity"/>
    <property type="evidence" value="ECO:0007669"/>
    <property type="project" value="InterPro"/>
</dbReference>
<dbReference type="Pfam" id="PF13622">
    <property type="entry name" value="4HBT_3"/>
    <property type="match status" value="1"/>
</dbReference>
<dbReference type="GO" id="GO:0009062">
    <property type="term" value="P:fatty acid catabolic process"/>
    <property type="evidence" value="ECO:0007669"/>
    <property type="project" value="TreeGrafter"/>
</dbReference>
<dbReference type="InterPro" id="IPR049449">
    <property type="entry name" value="TesB_ACOT8-like_N"/>
</dbReference>
<dbReference type="EMBL" id="CAEZWV010000003">
    <property type="protein sequence ID" value="CAB4662600.1"/>
    <property type="molecule type" value="Genomic_DNA"/>
</dbReference>
<sequence>MGIAQLFELTDHGTDVMVGEGFAYPWGGLYGGHIVAQSLRAASHTVEEGFLPHSVRAYFIRRGDNTETVRYEVDRIRNGRSFSTRRVVARQSNGAILNLEASYQLPEPSAEVTVVSMPSDIPRPDDLAPTDTWSPHIEQREIPFDFISKDARDGSGRLMSWYRTKEDFGDDQLMHRCALAYLSDDLPTGAVIRGVPELRKKWNVENAFFSASLDHTIWFHRDIDSSKWHLYEMNCHSYRNSRGLAFGYVFAEDGTHVATVAQETLVRLSDSK</sequence>
<dbReference type="InterPro" id="IPR003703">
    <property type="entry name" value="Acyl_CoA_thio"/>
</dbReference>
<evidence type="ECO:0000256" key="1">
    <source>
        <dbReference type="ARBA" id="ARBA00006538"/>
    </source>
</evidence>
<reference evidence="5" key="1">
    <citation type="submission" date="2020-05" db="EMBL/GenBank/DDBJ databases">
        <authorList>
            <person name="Chiriac C."/>
            <person name="Salcher M."/>
            <person name="Ghai R."/>
            <person name="Kavagutti S V."/>
        </authorList>
    </citation>
    <scope>NUCLEOTIDE SEQUENCE</scope>
</reference>
<gene>
    <name evidence="5" type="ORF">UFOPK2295_00288</name>
</gene>
<dbReference type="CDD" id="cd03445">
    <property type="entry name" value="Thioesterase_II_repeat2"/>
    <property type="match status" value="1"/>
</dbReference>
<dbReference type="PANTHER" id="PTHR11066:SF34">
    <property type="entry name" value="ACYL-COENZYME A THIOESTERASE 8"/>
    <property type="match status" value="1"/>
</dbReference>
<name>A0A6J6LL83_9ZZZZ</name>
<accession>A0A6J6LL83</accession>
<proteinExistence type="inferred from homology"/>
<dbReference type="GO" id="GO:0006637">
    <property type="term" value="P:acyl-CoA metabolic process"/>
    <property type="evidence" value="ECO:0007669"/>
    <property type="project" value="InterPro"/>
</dbReference>